<gene>
    <name evidence="3" type="ORF">D0T12_00460</name>
</gene>
<feature type="compositionally biased region" description="Polar residues" evidence="1">
    <location>
        <begin position="139"/>
        <end position="151"/>
    </location>
</feature>
<organism evidence="3 4">
    <name type="scientific">Actinomadura spongiicola</name>
    <dbReference type="NCBI Taxonomy" id="2303421"/>
    <lineage>
        <taxon>Bacteria</taxon>
        <taxon>Bacillati</taxon>
        <taxon>Actinomycetota</taxon>
        <taxon>Actinomycetes</taxon>
        <taxon>Streptosporangiales</taxon>
        <taxon>Thermomonosporaceae</taxon>
        <taxon>Actinomadura</taxon>
    </lineage>
</organism>
<comment type="caution">
    <text evidence="3">The sequence shown here is derived from an EMBL/GenBank/DDBJ whole genome shotgun (WGS) entry which is preliminary data.</text>
</comment>
<proteinExistence type="predicted"/>
<feature type="region of interest" description="Disordered" evidence="1">
    <location>
        <begin position="123"/>
        <end position="177"/>
    </location>
</feature>
<dbReference type="InterPro" id="IPR005471">
    <property type="entry name" value="Tscrpt_reg_IclR_N"/>
</dbReference>
<name>A0A372GNS5_9ACTN</name>
<feature type="compositionally biased region" description="Polar residues" evidence="1">
    <location>
        <begin position="168"/>
        <end position="177"/>
    </location>
</feature>
<feature type="domain" description="HTH iclR-type" evidence="2">
    <location>
        <begin position="75"/>
        <end position="105"/>
    </location>
</feature>
<protein>
    <submittedName>
        <fullName evidence="3">Helix-turn-helix domain-containing protein</fullName>
    </submittedName>
</protein>
<reference evidence="3 4" key="1">
    <citation type="submission" date="2018-08" db="EMBL/GenBank/DDBJ databases">
        <title>Actinomadura spongicola sp. nov., isolated from marine sponge Leucetta chagosensis.</title>
        <authorList>
            <person name="Li L."/>
            <person name="Lin H.W."/>
        </authorList>
    </citation>
    <scope>NUCLEOTIDE SEQUENCE [LARGE SCALE GENOMIC DNA]</scope>
    <source>
        <strain evidence="3 4">LHW52907</strain>
    </source>
</reference>
<feature type="region of interest" description="Disordered" evidence="1">
    <location>
        <begin position="240"/>
        <end position="263"/>
    </location>
</feature>
<accession>A0A372GNS5</accession>
<evidence type="ECO:0000259" key="2">
    <source>
        <dbReference type="Pfam" id="PF09339"/>
    </source>
</evidence>
<evidence type="ECO:0000256" key="1">
    <source>
        <dbReference type="SAM" id="MobiDB-lite"/>
    </source>
</evidence>
<dbReference type="AlphaFoldDB" id="A0A372GNS5"/>
<dbReference type="SUPFAM" id="SSF46785">
    <property type="entry name" value="Winged helix' DNA-binding domain"/>
    <property type="match status" value="1"/>
</dbReference>
<dbReference type="GO" id="GO:0003677">
    <property type="term" value="F:DNA binding"/>
    <property type="evidence" value="ECO:0007669"/>
    <property type="project" value="InterPro"/>
</dbReference>
<dbReference type="Proteomes" id="UP000262882">
    <property type="component" value="Unassembled WGS sequence"/>
</dbReference>
<dbReference type="Pfam" id="PF09339">
    <property type="entry name" value="HTH_IclR"/>
    <property type="match status" value="1"/>
</dbReference>
<evidence type="ECO:0000313" key="3">
    <source>
        <dbReference type="EMBL" id="RFS86802.1"/>
    </source>
</evidence>
<feature type="compositionally biased region" description="Basic and acidic residues" evidence="1">
    <location>
        <begin position="152"/>
        <end position="167"/>
    </location>
</feature>
<dbReference type="InterPro" id="IPR011991">
    <property type="entry name" value="ArsR-like_HTH"/>
</dbReference>
<dbReference type="EMBL" id="QVNQ01000001">
    <property type="protein sequence ID" value="RFS86802.1"/>
    <property type="molecule type" value="Genomic_DNA"/>
</dbReference>
<evidence type="ECO:0000313" key="4">
    <source>
        <dbReference type="Proteomes" id="UP000262882"/>
    </source>
</evidence>
<dbReference type="InterPro" id="IPR036390">
    <property type="entry name" value="WH_DNA-bd_sf"/>
</dbReference>
<dbReference type="InterPro" id="IPR036388">
    <property type="entry name" value="WH-like_DNA-bd_sf"/>
</dbReference>
<dbReference type="GO" id="GO:0006355">
    <property type="term" value="P:regulation of DNA-templated transcription"/>
    <property type="evidence" value="ECO:0007669"/>
    <property type="project" value="InterPro"/>
</dbReference>
<dbReference type="CDD" id="cd00090">
    <property type="entry name" value="HTH_ARSR"/>
    <property type="match status" value="1"/>
</dbReference>
<sequence length="263" mass="28798">MSRRFESGAVSSCRPRAFWQCSAWRTGRPDVQGRRWDVERAVLASALPPLARYLALVLLVHADARTCETGEYSPSLSKLAERSGLSEATVKRHLSTLEAAGWVVRHRPPIELARSKRARTRYVLRDPTGLTESPVEGSQRAQRGRSVSPQRAQREPARGLTESHKTDPGQNSSQTTTQVIERIIVVLGETTGRTVTREHAAAVARQIGPGTSNTLAYVEACIRRNPSRFLPTPTPPRFTAAHGFNTDQAAPTAGADRSEGKST</sequence>
<dbReference type="Gene3D" id="1.10.10.10">
    <property type="entry name" value="Winged helix-like DNA-binding domain superfamily/Winged helix DNA-binding domain"/>
    <property type="match status" value="1"/>
</dbReference>
<keyword evidence="4" id="KW-1185">Reference proteome</keyword>